<dbReference type="Pfam" id="PF00160">
    <property type="entry name" value="Pro_isomerase"/>
    <property type="match status" value="2"/>
</dbReference>
<dbReference type="RefSeq" id="WP_134246406.1">
    <property type="nucleotide sequence ID" value="NZ_SNQI01000001.1"/>
</dbReference>
<evidence type="ECO:0000256" key="4">
    <source>
        <dbReference type="ARBA" id="ARBA00023235"/>
    </source>
</evidence>
<dbReference type="PANTHER" id="PTHR45625">
    <property type="entry name" value="PEPTIDYL-PROLYL CIS-TRANS ISOMERASE-RELATED"/>
    <property type="match status" value="1"/>
</dbReference>
<dbReference type="AlphaFoldDB" id="A0A4Y8AV52"/>
<dbReference type="EC" id="5.2.1.8" evidence="2"/>
<evidence type="ECO:0000313" key="7">
    <source>
        <dbReference type="Proteomes" id="UP000298517"/>
    </source>
</evidence>
<dbReference type="PROSITE" id="PS50072">
    <property type="entry name" value="CSA_PPIASE_2"/>
    <property type="match status" value="1"/>
</dbReference>
<comment type="similarity">
    <text evidence="1">Belongs to the cyclophilin-type PPIase family.</text>
</comment>
<evidence type="ECO:0000313" key="6">
    <source>
        <dbReference type="EMBL" id="TEW76391.1"/>
    </source>
</evidence>
<feature type="domain" description="PPIase cyclophilin-type" evidence="5">
    <location>
        <begin position="41"/>
        <end position="276"/>
    </location>
</feature>
<dbReference type="GO" id="GO:0003755">
    <property type="term" value="F:peptidyl-prolyl cis-trans isomerase activity"/>
    <property type="evidence" value="ECO:0007669"/>
    <property type="project" value="UniProtKB-KW"/>
</dbReference>
<dbReference type="InterPro" id="IPR029000">
    <property type="entry name" value="Cyclophilin-like_dom_sf"/>
</dbReference>
<dbReference type="OrthoDB" id="9807797at2"/>
<dbReference type="InterPro" id="IPR020892">
    <property type="entry name" value="Cyclophilin-type_PPIase_CS"/>
</dbReference>
<keyword evidence="7" id="KW-1185">Reference proteome</keyword>
<name>A0A4Y8AV52_9FLAO</name>
<dbReference type="GO" id="GO:0006457">
    <property type="term" value="P:protein folding"/>
    <property type="evidence" value="ECO:0007669"/>
    <property type="project" value="InterPro"/>
</dbReference>
<dbReference type="EMBL" id="SNQI01000001">
    <property type="protein sequence ID" value="TEW76391.1"/>
    <property type="molecule type" value="Genomic_DNA"/>
</dbReference>
<evidence type="ECO:0000256" key="3">
    <source>
        <dbReference type="ARBA" id="ARBA00023110"/>
    </source>
</evidence>
<accession>A0A4Y8AV52</accession>
<evidence type="ECO:0000256" key="2">
    <source>
        <dbReference type="ARBA" id="ARBA00013194"/>
    </source>
</evidence>
<reference evidence="6 7" key="1">
    <citation type="journal article" date="2011" name="J. Microbiol.">
        <title>Gramella jeungdoensis sp. nov., isolated from a solar saltern in Korea.</title>
        <authorList>
            <person name="Joung Y."/>
            <person name="Kim H."/>
            <person name="Jang T."/>
            <person name="Ahn T.S."/>
            <person name="Joh K."/>
        </authorList>
    </citation>
    <scope>NUCLEOTIDE SEQUENCE [LARGE SCALE GENOMIC DNA]</scope>
    <source>
        <strain evidence="6 7">KCTC 23123</strain>
    </source>
</reference>
<dbReference type="Gene3D" id="2.40.100.10">
    <property type="entry name" value="Cyclophilin-like"/>
    <property type="match status" value="1"/>
</dbReference>
<gene>
    <name evidence="6" type="ORF">E2488_00645</name>
</gene>
<dbReference type="PROSITE" id="PS00170">
    <property type="entry name" value="CSA_PPIASE_1"/>
    <property type="match status" value="1"/>
</dbReference>
<comment type="caution">
    <text evidence="6">The sequence shown here is derived from an EMBL/GenBank/DDBJ whole genome shotgun (WGS) entry which is preliminary data.</text>
</comment>
<dbReference type="InterPro" id="IPR002130">
    <property type="entry name" value="Cyclophilin-type_PPIase_dom"/>
</dbReference>
<organism evidence="6 7">
    <name type="scientific">Gramella jeungdoensis</name>
    <dbReference type="NCBI Taxonomy" id="708091"/>
    <lineage>
        <taxon>Bacteria</taxon>
        <taxon>Pseudomonadati</taxon>
        <taxon>Bacteroidota</taxon>
        <taxon>Flavobacteriia</taxon>
        <taxon>Flavobacteriales</taxon>
        <taxon>Flavobacteriaceae</taxon>
        <taxon>Christiangramia</taxon>
    </lineage>
</organism>
<evidence type="ECO:0000256" key="1">
    <source>
        <dbReference type="ARBA" id="ARBA00007365"/>
    </source>
</evidence>
<proteinExistence type="inferred from homology"/>
<dbReference type="Proteomes" id="UP000298517">
    <property type="component" value="Unassembled WGS sequence"/>
</dbReference>
<dbReference type="CDD" id="cd00317">
    <property type="entry name" value="cyclophilin"/>
    <property type="match status" value="1"/>
</dbReference>
<dbReference type="InterPro" id="IPR044666">
    <property type="entry name" value="Cyclophilin_A-like"/>
</dbReference>
<dbReference type="PROSITE" id="PS51257">
    <property type="entry name" value="PROKAR_LIPOPROTEIN"/>
    <property type="match status" value="1"/>
</dbReference>
<dbReference type="SUPFAM" id="SSF50891">
    <property type="entry name" value="Cyclophilin-like"/>
    <property type="match status" value="1"/>
</dbReference>
<keyword evidence="4 6" id="KW-0413">Isomerase</keyword>
<keyword evidence="3" id="KW-0697">Rotamase</keyword>
<evidence type="ECO:0000259" key="5">
    <source>
        <dbReference type="PROSITE" id="PS50072"/>
    </source>
</evidence>
<protein>
    <recommendedName>
        <fullName evidence="2">peptidylprolyl isomerase</fullName>
        <ecNumber evidence="2">5.2.1.8</ecNumber>
    </recommendedName>
</protein>
<sequence length="278" mass="32012">MNSFFKFSLLSFFMLSFLGCKEQEKPLNPQKENRKKIEMVTNYGTMVIELYNETPLHRDNFINLANNKAYDSLLFHRVIHNFMIQGGDPDSRNAKRNDTLGNGDAPYMVKAEFNNALFHKKGALAAARDNNPEKASSAMQFYIVQGIICNDSILDVAEKYTNRNKARDYFKNVIEKKLLLDSIQFAMDNRNLEHYNILMDSILSLALSEENYKPYAMPKEHRTVYKSIGGYPKLDQNYTVFGEVIKGITVLDSIAKVKTDDFDRPINNVRIHSIKLLK</sequence>
<dbReference type="PANTHER" id="PTHR45625:SF4">
    <property type="entry name" value="PEPTIDYLPROLYL ISOMERASE DOMAIN AND WD REPEAT-CONTAINING PROTEIN 1"/>
    <property type="match status" value="1"/>
</dbReference>